<comment type="caution">
    <text evidence="2">The sequence shown here is derived from an EMBL/GenBank/DDBJ whole genome shotgun (WGS) entry which is preliminary data.</text>
</comment>
<proteinExistence type="predicted"/>
<feature type="transmembrane region" description="Helical" evidence="1">
    <location>
        <begin position="51"/>
        <end position="72"/>
    </location>
</feature>
<organism evidence="2 3">
    <name type="scientific">Streptococcus criceti HS-6</name>
    <dbReference type="NCBI Taxonomy" id="873449"/>
    <lineage>
        <taxon>Bacteria</taxon>
        <taxon>Bacillati</taxon>
        <taxon>Bacillota</taxon>
        <taxon>Bacilli</taxon>
        <taxon>Lactobacillales</taxon>
        <taxon>Streptococcaceae</taxon>
        <taxon>Streptococcus</taxon>
    </lineage>
</organism>
<evidence type="ECO:0000256" key="1">
    <source>
        <dbReference type="SAM" id="Phobius"/>
    </source>
</evidence>
<evidence type="ECO:0000313" key="2">
    <source>
        <dbReference type="EMBL" id="EHI74859.1"/>
    </source>
</evidence>
<keyword evidence="3" id="KW-1185">Reference proteome</keyword>
<keyword evidence="1" id="KW-0812">Transmembrane</keyword>
<feature type="transmembrane region" description="Helical" evidence="1">
    <location>
        <begin position="12"/>
        <end position="36"/>
    </location>
</feature>
<name>G5JNE0_STRCG</name>
<keyword evidence="1" id="KW-0472">Membrane</keyword>
<reference evidence="2" key="1">
    <citation type="submission" date="2011-07" db="EMBL/GenBank/DDBJ databases">
        <authorList>
            <person name="Stanhope M.J."/>
            <person name="Durkin A.S."/>
            <person name="Hostetler J."/>
            <person name="Kim M."/>
            <person name="Radune D."/>
            <person name="Singh I."/>
            <person name="Town C.D."/>
        </authorList>
    </citation>
    <scope>NUCLEOTIDE SEQUENCE [LARGE SCALE GENOMIC DNA]</scope>
    <source>
        <strain evidence="2">HS-6</strain>
    </source>
</reference>
<feature type="transmembrane region" description="Helical" evidence="1">
    <location>
        <begin position="118"/>
        <end position="138"/>
    </location>
</feature>
<accession>G5JNE0</accession>
<dbReference type="EMBL" id="AEUV02000002">
    <property type="protein sequence ID" value="EHI74859.1"/>
    <property type="molecule type" value="Genomic_DNA"/>
</dbReference>
<keyword evidence="1" id="KW-1133">Transmembrane helix</keyword>
<protein>
    <submittedName>
        <fullName evidence="2">Uncharacterized protein</fullName>
    </submittedName>
</protein>
<sequence>MSGKIKRGHLKLWQKATVVLTGLVTLLGAAVVIYTLFSEGSTSPKSIQNDFLMVLTGIFMIVMLIFVVLLLLGKGWEQLGPEEMSPQERKFRFRWSNFNMGNIILVVLHQIFHLPFWLAALIDVIVLINFCILIYVMLTHKTIRSDENLL</sequence>
<feature type="transmembrane region" description="Helical" evidence="1">
    <location>
        <begin position="93"/>
        <end position="112"/>
    </location>
</feature>
<gene>
    <name evidence="2" type="ORF">STRCR_0177</name>
</gene>
<dbReference type="Proteomes" id="UP000004322">
    <property type="component" value="Unassembled WGS sequence"/>
</dbReference>
<dbReference type="STRING" id="873449.STRCR_0177"/>
<evidence type="ECO:0000313" key="3">
    <source>
        <dbReference type="Proteomes" id="UP000004322"/>
    </source>
</evidence>
<dbReference type="AlphaFoldDB" id="G5JNE0"/>